<dbReference type="GO" id="GO:0005762">
    <property type="term" value="C:mitochondrial large ribosomal subunit"/>
    <property type="evidence" value="ECO:0007669"/>
    <property type="project" value="TreeGrafter"/>
</dbReference>
<feature type="domain" description="Large ribosomal subunit protein bL12 oligomerization" evidence="5">
    <location>
        <begin position="55"/>
        <end position="99"/>
    </location>
</feature>
<dbReference type="GO" id="GO:0003729">
    <property type="term" value="F:mRNA binding"/>
    <property type="evidence" value="ECO:0007669"/>
    <property type="project" value="TreeGrafter"/>
</dbReference>
<reference evidence="6 7" key="1">
    <citation type="journal article" date="2019" name="PLoS Biol.">
        <title>Sex chromosomes control vertical transmission of feminizing Wolbachia symbionts in an isopod.</title>
        <authorList>
            <person name="Becking T."/>
            <person name="Chebbi M.A."/>
            <person name="Giraud I."/>
            <person name="Moumen B."/>
            <person name="Laverre T."/>
            <person name="Caubet Y."/>
            <person name="Peccoud J."/>
            <person name="Gilbert C."/>
            <person name="Cordaux R."/>
        </authorList>
    </citation>
    <scope>NUCLEOTIDE SEQUENCE [LARGE SCALE GENOMIC DNA]</scope>
    <source>
        <strain evidence="6">ANa2</strain>
        <tissue evidence="6">Whole body excluding digestive tract and cuticle</tissue>
    </source>
</reference>
<dbReference type="InterPro" id="IPR014719">
    <property type="entry name" value="Ribosomal_bL12_C/ClpS-like"/>
</dbReference>
<protein>
    <submittedName>
        <fullName evidence="6">39S ribosomal protein L12, mitochondrial</fullName>
    </submittedName>
</protein>
<sequence>MLPTKIFSNNLIRYSFRRVSCCVSSYSSSYRAYSTAVDPMALPTPDDESKEYPEKIKNLVNEISQLSILEVADLNSLLKKTLNISEAPMMAMGAMPVAAQKEEEESGDTKVQTCFTLRITKYDESKKVALIKAIKSVMEGMNLVQAKKFVESLPAVVRKDSPKEEVEKLQEELSAVGAECVIE</sequence>
<dbReference type="OrthoDB" id="250175at2759"/>
<dbReference type="SUPFAM" id="SSF54736">
    <property type="entry name" value="ClpS-like"/>
    <property type="match status" value="1"/>
</dbReference>
<evidence type="ECO:0000256" key="2">
    <source>
        <dbReference type="ARBA" id="ARBA00022980"/>
    </source>
</evidence>
<organism evidence="6 7">
    <name type="scientific">Armadillidium nasatum</name>
    <dbReference type="NCBI Taxonomy" id="96803"/>
    <lineage>
        <taxon>Eukaryota</taxon>
        <taxon>Metazoa</taxon>
        <taxon>Ecdysozoa</taxon>
        <taxon>Arthropoda</taxon>
        <taxon>Crustacea</taxon>
        <taxon>Multicrustacea</taxon>
        <taxon>Malacostraca</taxon>
        <taxon>Eumalacostraca</taxon>
        <taxon>Peracarida</taxon>
        <taxon>Isopoda</taxon>
        <taxon>Oniscidea</taxon>
        <taxon>Crinocheta</taxon>
        <taxon>Armadillidiidae</taxon>
        <taxon>Armadillidium</taxon>
    </lineage>
</organism>
<name>A0A5N5TBX8_9CRUS</name>
<dbReference type="EMBL" id="SEYY01003644">
    <property type="protein sequence ID" value="KAB7504164.1"/>
    <property type="molecule type" value="Genomic_DNA"/>
</dbReference>
<dbReference type="Pfam" id="PF16320">
    <property type="entry name" value="Ribosomal_L12_N"/>
    <property type="match status" value="1"/>
</dbReference>
<dbReference type="PANTHER" id="PTHR45987">
    <property type="entry name" value="39S RIBOSOMAL PROTEIN L12"/>
    <property type="match status" value="1"/>
</dbReference>
<evidence type="ECO:0000256" key="1">
    <source>
        <dbReference type="ARBA" id="ARBA00007197"/>
    </source>
</evidence>
<evidence type="ECO:0000313" key="7">
    <source>
        <dbReference type="Proteomes" id="UP000326759"/>
    </source>
</evidence>
<dbReference type="GO" id="GO:0003735">
    <property type="term" value="F:structural constituent of ribosome"/>
    <property type="evidence" value="ECO:0007669"/>
    <property type="project" value="InterPro"/>
</dbReference>
<evidence type="ECO:0000259" key="5">
    <source>
        <dbReference type="Pfam" id="PF16320"/>
    </source>
</evidence>
<dbReference type="InterPro" id="IPR013823">
    <property type="entry name" value="Ribosomal_bL12_C"/>
</dbReference>
<evidence type="ECO:0000313" key="6">
    <source>
        <dbReference type="EMBL" id="KAB7504164.1"/>
    </source>
</evidence>
<feature type="domain" description="Large ribosomal subunit protein bL12 C-terminal" evidence="4">
    <location>
        <begin position="115"/>
        <end position="182"/>
    </location>
</feature>
<dbReference type="InterPro" id="IPR008932">
    <property type="entry name" value="Ribosomal_bL12_oligo"/>
</dbReference>
<dbReference type="GO" id="GO:0006412">
    <property type="term" value="P:translation"/>
    <property type="evidence" value="ECO:0007669"/>
    <property type="project" value="InterPro"/>
</dbReference>
<evidence type="ECO:0000256" key="3">
    <source>
        <dbReference type="ARBA" id="ARBA00023274"/>
    </source>
</evidence>
<comment type="caution">
    <text evidence="6">The sequence shown here is derived from an EMBL/GenBank/DDBJ whole genome shotgun (WGS) entry which is preliminary data.</text>
</comment>
<dbReference type="Pfam" id="PF00542">
    <property type="entry name" value="Ribosomal_L12"/>
    <property type="match status" value="1"/>
</dbReference>
<dbReference type="Proteomes" id="UP000326759">
    <property type="component" value="Unassembled WGS sequence"/>
</dbReference>
<dbReference type="InterPro" id="IPR000206">
    <property type="entry name" value="Ribosomal_bL12"/>
</dbReference>
<dbReference type="InterPro" id="IPR036235">
    <property type="entry name" value="Ribosomal_bL12_oligo_N_sf"/>
</dbReference>
<dbReference type="Gene3D" id="1.20.5.710">
    <property type="entry name" value="Single helix bin"/>
    <property type="match status" value="1"/>
</dbReference>
<dbReference type="AlphaFoldDB" id="A0A5N5TBX8"/>
<keyword evidence="3" id="KW-0687">Ribonucleoprotein</keyword>
<dbReference type="Gene3D" id="3.30.1390.10">
    <property type="match status" value="1"/>
</dbReference>
<evidence type="ECO:0000259" key="4">
    <source>
        <dbReference type="Pfam" id="PF00542"/>
    </source>
</evidence>
<accession>A0A5N5TBX8</accession>
<keyword evidence="2 6" id="KW-0689">Ribosomal protein</keyword>
<keyword evidence="7" id="KW-1185">Reference proteome</keyword>
<comment type="similarity">
    <text evidence="1">Belongs to the bacterial ribosomal protein bL12 family.</text>
</comment>
<gene>
    <name evidence="6" type="primary">Mrpl12</name>
    <name evidence="6" type="ORF">Anas_09714</name>
</gene>
<dbReference type="PANTHER" id="PTHR45987:SF4">
    <property type="entry name" value="LARGE RIBOSOMAL SUBUNIT PROTEIN BL12M"/>
    <property type="match status" value="1"/>
</dbReference>
<proteinExistence type="inferred from homology"/>
<dbReference type="SUPFAM" id="SSF48300">
    <property type="entry name" value="Ribosomal protein L7/12, oligomerisation (N-terminal) domain"/>
    <property type="match status" value="1"/>
</dbReference>